<feature type="transmembrane region" description="Helical" evidence="8">
    <location>
        <begin position="216"/>
        <end position="234"/>
    </location>
</feature>
<keyword evidence="4" id="KW-1003">Cell membrane</keyword>
<keyword evidence="7 8" id="KW-0472">Membrane</keyword>
<dbReference type="Proteomes" id="UP000317935">
    <property type="component" value="Chromosome"/>
</dbReference>
<feature type="transmembrane region" description="Helical" evidence="8">
    <location>
        <begin position="33"/>
        <end position="51"/>
    </location>
</feature>
<feature type="transmembrane region" description="Helical" evidence="8">
    <location>
        <begin position="188"/>
        <end position="209"/>
    </location>
</feature>
<sequence>MQAVISLLWGLLALVGAVCLGVLALHKGESINALWLVCAAVCIYTLGYRFYSHFIALKVLELNDKRATPAHVLHDGQNFIPTHKAVTFGHHFAAIAGAGPLVGPILAAQMGYLPSVLWILIGSVLGGCVHDFVVLFVSMRRSGHSLGEMIKEEMGPFVGSLAMLATLAIMVIIIAILAMVVVKALAHSPWGLFTISCTIPIAILMGLYTRFFRPKVLESSALGLILLFLAIYYGKVVASNALLASYFTLKASTLAWGIMGYGFIASILPVWFLLAPRDYLSTFLKIGVVLALALGLICIAPPLHIPKLTSFINGNGPVFAGALFPFLFITIACGTISGFHALIASGTTPKIIDKESHARLVGYGSMLMESVVALMALLMAAILHPGLYFAINAPEKSIGNNLAQAAKVISSWGFSITPEEIKTLTQNIGEQSILSRTGGAPTFAIGLSLLLYQLLGHPSIMAFGYHFAILFEALFILTAVDAGTRSARFMIQDMLGHLYKPLGNHKSYSAGLLATFLAVAFWGYFLYQGILDPKGGIYTLWPLFGVSNQMLAGMALILCTTILFKMQRFKYALTTALPAFFILSITFYSGVLKIWPRGEDAVLNQVSHVATIQALKEKLTHTTDLKQISQLKQAIFNHSIDAILCLFFMCVAFCVLCVGLYICYNAYFGKIMPPLAESVFVPSKN</sequence>
<comment type="similarity">
    <text evidence="2">Belongs to the peptide transporter carbon starvation (CstA) (TC 2.A.114) family.</text>
</comment>
<dbReference type="PANTHER" id="PTHR30252:SF3">
    <property type="entry name" value="PYRUVATE_PROTON SYMPORTER BTST"/>
    <property type="match status" value="1"/>
</dbReference>
<evidence type="ECO:0000256" key="2">
    <source>
        <dbReference type="ARBA" id="ARBA00007755"/>
    </source>
</evidence>
<evidence type="ECO:0000259" key="9">
    <source>
        <dbReference type="Pfam" id="PF02554"/>
    </source>
</evidence>
<feature type="transmembrane region" description="Helical" evidence="8">
    <location>
        <begin position="539"/>
        <end position="564"/>
    </location>
</feature>
<dbReference type="InterPro" id="IPR003706">
    <property type="entry name" value="CstA_N"/>
</dbReference>
<feature type="transmembrane region" description="Helical" evidence="8">
    <location>
        <begin position="640"/>
        <end position="664"/>
    </location>
</feature>
<proteinExistence type="inferred from homology"/>
<evidence type="ECO:0000256" key="1">
    <source>
        <dbReference type="ARBA" id="ARBA00004651"/>
    </source>
</evidence>
<feature type="transmembrane region" description="Helical" evidence="8">
    <location>
        <begin position="317"/>
        <end position="339"/>
    </location>
</feature>
<comment type="subcellular location">
    <subcellularLocation>
        <location evidence="1">Cell membrane</location>
        <topology evidence="1">Multi-pass membrane protein</topology>
    </subcellularLocation>
</comment>
<evidence type="ECO:0000256" key="8">
    <source>
        <dbReference type="SAM" id="Phobius"/>
    </source>
</evidence>
<evidence type="ECO:0000256" key="4">
    <source>
        <dbReference type="ARBA" id="ARBA00022475"/>
    </source>
</evidence>
<feature type="transmembrane region" description="Helical" evidence="8">
    <location>
        <begin position="460"/>
        <end position="480"/>
    </location>
</feature>
<evidence type="ECO:0000256" key="6">
    <source>
        <dbReference type="ARBA" id="ARBA00022989"/>
    </source>
</evidence>
<feature type="transmembrane region" description="Helical" evidence="8">
    <location>
        <begin position="360"/>
        <end position="383"/>
    </location>
</feature>
<dbReference type="InterPro" id="IPR051605">
    <property type="entry name" value="CstA"/>
</dbReference>
<feature type="transmembrane region" description="Helical" evidence="8">
    <location>
        <begin position="6"/>
        <end position="26"/>
    </location>
</feature>
<feature type="transmembrane region" description="Helical" evidence="8">
    <location>
        <begin position="254"/>
        <end position="274"/>
    </location>
</feature>
<feature type="transmembrane region" description="Helical" evidence="8">
    <location>
        <begin position="116"/>
        <end position="137"/>
    </location>
</feature>
<feature type="transmembrane region" description="Helical" evidence="8">
    <location>
        <begin position="571"/>
        <end position="591"/>
    </location>
</feature>
<keyword evidence="3" id="KW-0813">Transport</keyword>
<evidence type="ECO:0000313" key="11">
    <source>
        <dbReference type="Proteomes" id="UP000317935"/>
    </source>
</evidence>
<accession>A0A6J4CX12</accession>
<evidence type="ECO:0000256" key="5">
    <source>
        <dbReference type="ARBA" id="ARBA00022692"/>
    </source>
</evidence>
<keyword evidence="6 8" id="KW-1133">Transmembrane helix</keyword>
<evidence type="ECO:0000256" key="3">
    <source>
        <dbReference type="ARBA" id="ARBA00022448"/>
    </source>
</evidence>
<protein>
    <submittedName>
        <fullName evidence="10">Carbon starvation protein A CstA</fullName>
    </submittedName>
</protein>
<dbReference type="PANTHER" id="PTHR30252">
    <property type="entry name" value="INNER MEMBRANE PEPTIDE TRANSPORTER"/>
    <property type="match status" value="1"/>
</dbReference>
<keyword evidence="5 8" id="KW-0812">Transmembrane</keyword>
<organism evidence="10 11">
    <name type="scientific">Helicobacter suis</name>
    <dbReference type="NCBI Taxonomy" id="104628"/>
    <lineage>
        <taxon>Bacteria</taxon>
        <taxon>Pseudomonadati</taxon>
        <taxon>Campylobacterota</taxon>
        <taxon>Epsilonproteobacteria</taxon>
        <taxon>Campylobacterales</taxon>
        <taxon>Helicobacteraceae</taxon>
        <taxon>Helicobacter</taxon>
    </lineage>
</organism>
<name>A0A6J4CX12_9HELI</name>
<dbReference type="Pfam" id="PF02554">
    <property type="entry name" value="CstA"/>
    <property type="match status" value="1"/>
</dbReference>
<gene>
    <name evidence="10" type="primary">cstA</name>
    <name evidence="10" type="ORF">SNTW_02690</name>
</gene>
<dbReference type="GO" id="GO:0009267">
    <property type="term" value="P:cellular response to starvation"/>
    <property type="evidence" value="ECO:0007669"/>
    <property type="project" value="InterPro"/>
</dbReference>
<feature type="domain" description="CstA N-terminal" evidence="9">
    <location>
        <begin position="32"/>
        <end position="589"/>
    </location>
</feature>
<dbReference type="GO" id="GO:0005886">
    <property type="term" value="C:plasma membrane"/>
    <property type="evidence" value="ECO:0007669"/>
    <property type="project" value="UniProtKB-SubCell"/>
</dbReference>
<evidence type="ECO:0000256" key="7">
    <source>
        <dbReference type="ARBA" id="ARBA00023136"/>
    </source>
</evidence>
<feature type="transmembrane region" description="Helical" evidence="8">
    <location>
        <begin position="286"/>
        <end position="305"/>
    </location>
</feature>
<feature type="transmembrane region" description="Helical" evidence="8">
    <location>
        <begin position="508"/>
        <end position="527"/>
    </location>
</feature>
<evidence type="ECO:0000313" key="10">
    <source>
        <dbReference type="EMBL" id="BCD69624.1"/>
    </source>
</evidence>
<feature type="transmembrane region" description="Helical" evidence="8">
    <location>
        <begin position="157"/>
        <end position="182"/>
    </location>
</feature>
<dbReference type="AlphaFoldDB" id="A0A6J4CX12"/>
<reference evidence="10 11" key="1">
    <citation type="submission" date="2019-06" db="EMBL/GenBank/DDBJ databases">
        <title>Complete genome sequence of Helicobacter suis SNTW101c.</title>
        <authorList>
            <person name="Rimbara E."/>
            <person name="Suzuki M."/>
            <person name="Matsui H."/>
            <person name="Nakamura M."/>
            <person name="Mori S."/>
            <person name="Shibayama K."/>
        </authorList>
    </citation>
    <scope>NUCLEOTIDE SEQUENCE [LARGE SCALE GENOMIC DNA]</scope>
    <source>
        <strain evidence="10 11">SNTW101c</strain>
    </source>
</reference>
<dbReference type="EMBL" id="AP019774">
    <property type="protein sequence ID" value="BCD69624.1"/>
    <property type="molecule type" value="Genomic_DNA"/>
</dbReference>